<dbReference type="Pfam" id="PF00254">
    <property type="entry name" value="FKBP_C"/>
    <property type="match status" value="1"/>
</dbReference>
<evidence type="ECO:0000256" key="3">
    <source>
        <dbReference type="ARBA" id="ARBA00013194"/>
    </source>
</evidence>
<dbReference type="SUPFAM" id="SSF109998">
    <property type="entry name" value="Triger factor/SurA peptide-binding domain-like"/>
    <property type="match status" value="1"/>
</dbReference>
<evidence type="ECO:0000256" key="9">
    <source>
        <dbReference type="ARBA" id="ARBA00023235"/>
    </source>
</evidence>
<evidence type="ECO:0000256" key="2">
    <source>
        <dbReference type="ARBA" id="ARBA00005464"/>
    </source>
</evidence>
<keyword evidence="8 12" id="KW-0143">Chaperone</keyword>
<dbReference type="GO" id="GO:0051083">
    <property type="term" value="P:'de novo' cotranslational protein folding"/>
    <property type="evidence" value="ECO:0007669"/>
    <property type="project" value="TreeGrafter"/>
</dbReference>
<evidence type="ECO:0000256" key="8">
    <source>
        <dbReference type="ARBA" id="ARBA00023186"/>
    </source>
</evidence>
<keyword evidence="10 12" id="KW-0131">Cell cycle</keyword>
<evidence type="ECO:0000313" key="16">
    <source>
        <dbReference type="Proteomes" id="UP000193484"/>
    </source>
</evidence>
<evidence type="ECO:0000256" key="10">
    <source>
        <dbReference type="ARBA" id="ARBA00023306"/>
    </source>
</evidence>
<gene>
    <name evidence="12" type="primary">tig</name>
    <name evidence="15" type="ORF">AWC04_18755</name>
</gene>
<evidence type="ECO:0000313" key="15">
    <source>
        <dbReference type="EMBL" id="ORU96636.1"/>
    </source>
</evidence>
<sequence length="462" mass="50059">MKSTVENLSPTRVRLSVEVPFDELKGEFDRTFKELAKQIRLPGFRPGKAPARLLEARVGRAAVLEQVVNEALPSRYSEAVSAADLKPLGQPDIEVTKLEDGEQLAFTAEVDIRPEIALPDLAALTITVDAIEIDDADVEKELDSLRARFGTLTSVERPIAEGDFVSIDLSATVDGEDVPDAKTEGLSHEVGSGQLIDGLDEALVGLSAGETKTFTTKLVAGEFADKDAEVTVTVGSVKERELPDADDEFAQLASEFDTIDELKANLTEQVERFKRIQQAEKIRDNALEALLEQVEVPLPENVVQAQVDDIVHNAIHDLEHDEDKFAELLKEQGSSREEFDADTRSNAEKAVKTQLLMDAVADDLAIQVGQNDIMERLVLMSRQYGIEPQQLMGILQQNNQLPAIFADVRRGLTVAAVVEAATVTDSAGNVVDTSEFFGSAQPETAAADADVAAEALGADADE</sequence>
<evidence type="ECO:0000256" key="7">
    <source>
        <dbReference type="ARBA" id="ARBA00023110"/>
    </source>
</evidence>
<dbReference type="EC" id="5.2.1.8" evidence="3 12"/>
<dbReference type="SUPFAM" id="SSF102735">
    <property type="entry name" value="Trigger factor ribosome-binding domain"/>
    <property type="match status" value="1"/>
</dbReference>
<name>A0A1X1QZ29_MYCFA</name>
<organism evidence="15 16">
    <name type="scientific">Mycolicibacterium fallax</name>
    <name type="common">Mycobacterium fallax</name>
    <dbReference type="NCBI Taxonomy" id="1793"/>
    <lineage>
        <taxon>Bacteria</taxon>
        <taxon>Bacillati</taxon>
        <taxon>Actinomycetota</taxon>
        <taxon>Actinomycetes</taxon>
        <taxon>Mycobacteriales</taxon>
        <taxon>Mycobacteriaceae</taxon>
        <taxon>Mycolicibacterium</taxon>
    </lineage>
</organism>
<dbReference type="SUPFAM" id="SSF54534">
    <property type="entry name" value="FKBP-like"/>
    <property type="match status" value="1"/>
</dbReference>
<accession>A0A1X1QZ29</accession>
<dbReference type="GO" id="GO:0051301">
    <property type="term" value="P:cell division"/>
    <property type="evidence" value="ECO:0007669"/>
    <property type="project" value="UniProtKB-KW"/>
</dbReference>
<dbReference type="Gene3D" id="1.10.3120.10">
    <property type="entry name" value="Trigger factor, C-terminal domain"/>
    <property type="match status" value="1"/>
</dbReference>
<dbReference type="InterPro" id="IPR037041">
    <property type="entry name" value="Trigger_fac_C_sf"/>
</dbReference>
<dbReference type="InterPro" id="IPR046357">
    <property type="entry name" value="PPIase_dom_sf"/>
</dbReference>
<comment type="function">
    <text evidence="12">Involved in protein export. Acts as a chaperone by maintaining the newly synthesized protein in an open conformation. Functions as a peptidyl-prolyl cis-trans isomerase.</text>
</comment>
<keyword evidence="6 12" id="KW-0132">Cell division</keyword>
<comment type="subcellular location">
    <subcellularLocation>
        <location evidence="12">Cytoplasm</location>
    </subcellularLocation>
    <text evidence="12">About half TF is bound to the ribosome near the polypeptide exit tunnel while the other half is free in the cytoplasm.</text>
</comment>
<comment type="caution">
    <text evidence="15">The sequence shown here is derived from an EMBL/GenBank/DDBJ whole genome shotgun (WGS) entry which is preliminary data.</text>
</comment>
<dbReference type="HAMAP" id="MF_00303">
    <property type="entry name" value="Trigger_factor_Tig"/>
    <property type="match status" value="1"/>
</dbReference>
<comment type="domain">
    <text evidence="12">Consists of 3 domains; the N-terminus binds the ribosome, the middle domain has PPIase activity, while the C-terminus has intrinsic chaperone activity on its own.</text>
</comment>
<comment type="catalytic activity">
    <reaction evidence="1 12 13">
        <text>[protein]-peptidylproline (omega=180) = [protein]-peptidylproline (omega=0)</text>
        <dbReference type="Rhea" id="RHEA:16237"/>
        <dbReference type="Rhea" id="RHEA-COMP:10747"/>
        <dbReference type="Rhea" id="RHEA-COMP:10748"/>
        <dbReference type="ChEBI" id="CHEBI:83833"/>
        <dbReference type="ChEBI" id="CHEBI:83834"/>
        <dbReference type="EC" id="5.2.1.8"/>
    </reaction>
</comment>
<dbReference type="NCBIfam" id="TIGR00115">
    <property type="entry name" value="tig"/>
    <property type="match status" value="1"/>
</dbReference>
<evidence type="ECO:0000256" key="14">
    <source>
        <dbReference type="RuleBase" id="RU003914"/>
    </source>
</evidence>
<evidence type="ECO:0000256" key="4">
    <source>
        <dbReference type="ARBA" id="ARBA00016902"/>
    </source>
</evidence>
<keyword evidence="16" id="KW-1185">Reference proteome</keyword>
<evidence type="ECO:0000256" key="6">
    <source>
        <dbReference type="ARBA" id="ARBA00022618"/>
    </source>
</evidence>
<dbReference type="InterPro" id="IPR008880">
    <property type="entry name" value="Trigger_fac_C"/>
</dbReference>
<dbReference type="Proteomes" id="UP000193484">
    <property type="component" value="Unassembled WGS sequence"/>
</dbReference>
<keyword evidence="7 12" id="KW-0697">Rotamase</keyword>
<dbReference type="InterPro" id="IPR001179">
    <property type="entry name" value="PPIase_FKBP_dom"/>
</dbReference>
<dbReference type="GO" id="GO:0043335">
    <property type="term" value="P:protein unfolding"/>
    <property type="evidence" value="ECO:0007669"/>
    <property type="project" value="TreeGrafter"/>
</dbReference>
<dbReference type="GO" id="GO:0005737">
    <property type="term" value="C:cytoplasm"/>
    <property type="evidence" value="ECO:0007669"/>
    <property type="project" value="UniProtKB-SubCell"/>
</dbReference>
<dbReference type="EMBL" id="LQOJ01000073">
    <property type="protein sequence ID" value="ORU96636.1"/>
    <property type="molecule type" value="Genomic_DNA"/>
</dbReference>
<dbReference type="Gene3D" id="3.30.70.1050">
    <property type="entry name" value="Trigger factor ribosome-binding domain"/>
    <property type="match status" value="1"/>
</dbReference>
<dbReference type="FunFam" id="3.10.50.40:FF:000019">
    <property type="entry name" value="Trigger factor"/>
    <property type="match status" value="1"/>
</dbReference>
<keyword evidence="5 12" id="KW-0963">Cytoplasm</keyword>
<dbReference type="Pfam" id="PF05697">
    <property type="entry name" value="Trigger_N"/>
    <property type="match status" value="1"/>
</dbReference>
<dbReference type="GO" id="GO:0043022">
    <property type="term" value="F:ribosome binding"/>
    <property type="evidence" value="ECO:0007669"/>
    <property type="project" value="TreeGrafter"/>
</dbReference>
<protein>
    <recommendedName>
        <fullName evidence="4 12">Trigger factor</fullName>
        <shortName evidence="12">TF</shortName>
        <ecNumber evidence="3 12">5.2.1.8</ecNumber>
    </recommendedName>
    <alternativeName>
        <fullName evidence="11 12">PPIase</fullName>
    </alternativeName>
</protein>
<dbReference type="InterPro" id="IPR027304">
    <property type="entry name" value="Trigger_fact/SurA_dom_sf"/>
</dbReference>
<dbReference type="PIRSF" id="PIRSF003095">
    <property type="entry name" value="Trigger_factor"/>
    <property type="match status" value="1"/>
</dbReference>
<dbReference type="PANTHER" id="PTHR30560">
    <property type="entry name" value="TRIGGER FACTOR CHAPERONE AND PEPTIDYL-PROLYL CIS/TRANS ISOMERASE"/>
    <property type="match status" value="1"/>
</dbReference>
<dbReference type="Gene3D" id="3.10.50.40">
    <property type="match status" value="1"/>
</dbReference>
<dbReference type="PROSITE" id="PS50059">
    <property type="entry name" value="FKBP_PPIASE"/>
    <property type="match status" value="1"/>
</dbReference>
<dbReference type="InterPro" id="IPR036611">
    <property type="entry name" value="Trigger_fac_ribosome-bd_sf"/>
</dbReference>
<dbReference type="PANTHER" id="PTHR30560:SF3">
    <property type="entry name" value="TRIGGER FACTOR-LIKE PROTEIN TIG, CHLOROPLASTIC"/>
    <property type="match status" value="1"/>
</dbReference>
<dbReference type="STRING" id="1793.AWC04_18755"/>
<evidence type="ECO:0000256" key="1">
    <source>
        <dbReference type="ARBA" id="ARBA00000971"/>
    </source>
</evidence>
<dbReference type="AlphaFoldDB" id="A0A1X1QZ29"/>
<evidence type="ECO:0000256" key="11">
    <source>
        <dbReference type="ARBA" id="ARBA00029986"/>
    </source>
</evidence>
<evidence type="ECO:0000256" key="5">
    <source>
        <dbReference type="ARBA" id="ARBA00022490"/>
    </source>
</evidence>
<keyword evidence="9 12" id="KW-0413">Isomerase</keyword>
<dbReference type="GO" id="GO:0044183">
    <property type="term" value="F:protein folding chaperone"/>
    <property type="evidence" value="ECO:0007669"/>
    <property type="project" value="TreeGrafter"/>
</dbReference>
<dbReference type="InterPro" id="IPR005215">
    <property type="entry name" value="Trig_fac"/>
</dbReference>
<evidence type="ECO:0000256" key="12">
    <source>
        <dbReference type="HAMAP-Rule" id="MF_00303"/>
    </source>
</evidence>
<comment type="similarity">
    <text evidence="2 12 14">Belongs to the FKBP-type PPIase family. Tig subfamily.</text>
</comment>
<dbReference type="RefSeq" id="WP_163742316.1">
    <property type="nucleotide sequence ID" value="NZ_AP022603.1"/>
</dbReference>
<evidence type="ECO:0000256" key="13">
    <source>
        <dbReference type="PROSITE-ProRule" id="PRU00277"/>
    </source>
</evidence>
<proteinExistence type="inferred from homology"/>
<reference evidence="15 16" key="1">
    <citation type="submission" date="2016-01" db="EMBL/GenBank/DDBJ databases">
        <title>The new phylogeny of the genus Mycobacterium.</title>
        <authorList>
            <person name="Tarcisio F."/>
            <person name="Conor M."/>
            <person name="Antonella G."/>
            <person name="Elisabetta G."/>
            <person name="Giulia F.S."/>
            <person name="Sara T."/>
            <person name="Anna F."/>
            <person name="Clotilde B."/>
            <person name="Roberto B."/>
            <person name="Veronica D.S."/>
            <person name="Fabio R."/>
            <person name="Monica P."/>
            <person name="Olivier J."/>
            <person name="Enrico T."/>
            <person name="Nicola S."/>
        </authorList>
    </citation>
    <scope>NUCLEOTIDE SEQUENCE [LARGE SCALE GENOMIC DNA]</scope>
    <source>
        <strain evidence="15 16">DSM 44179</strain>
    </source>
</reference>
<dbReference type="GO" id="GO:0003755">
    <property type="term" value="F:peptidyl-prolyl cis-trans isomerase activity"/>
    <property type="evidence" value="ECO:0007669"/>
    <property type="project" value="UniProtKB-UniRule"/>
</dbReference>
<dbReference type="Pfam" id="PF05698">
    <property type="entry name" value="Trigger_C"/>
    <property type="match status" value="1"/>
</dbReference>
<dbReference type="InterPro" id="IPR008881">
    <property type="entry name" value="Trigger_fac_ribosome-bd_bac"/>
</dbReference>
<dbReference type="GO" id="GO:0015031">
    <property type="term" value="P:protein transport"/>
    <property type="evidence" value="ECO:0007669"/>
    <property type="project" value="UniProtKB-UniRule"/>
</dbReference>